<protein>
    <submittedName>
        <fullName evidence="4">Outer membrane protein assembly factor BamB</fullName>
    </submittedName>
</protein>
<evidence type="ECO:0000256" key="2">
    <source>
        <dbReference type="SAM" id="SignalP"/>
    </source>
</evidence>
<comment type="caution">
    <text evidence="4">The sequence shown here is derived from an EMBL/GenBank/DDBJ whole genome shotgun (WGS) entry which is preliminary data.</text>
</comment>
<dbReference type="PANTHER" id="PTHR34512">
    <property type="entry name" value="CELL SURFACE PROTEIN"/>
    <property type="match status" value="1"/>
</dbReference>
<evidence type="ECO:0000313" key="4">
    <source>
        <dbReference type="EMBL" id="TWU57587.1"/>
    </source>
</evidence>
<dbReference type="InterPro" id="IPR018391">
    <property type="entry name" value="PQQ_b-propeller_rpt"/>
</dbReference>
<evidence type="ECO:0000259" key="3">
    <source>
        <dbReference type="Pfam" id="PF13360"/>
    </source>
</evidence>
<reference evidence="4 5" key="1">
    <citation type="submission" date="2019-02" db="EMBL/GenBank/DDBJ databases">
        <title>Deep-cultivation of Planctomycetes and their phenomic and genomic characterization uncovers novel biology.</title>
        <authorList>
            <person name="Wiegand S."/>
            <person name="Jogler M."/>
            <person name="Boedeker C."/>
            <person name="Pinto D."/>
            <person name="Vollmers J."/>
            <person name="Rivas-Marin E."/>
            <person name="Kohn T."/>
            <person name="Peeters S.H."/>
            <person name="Heuer A."/>
            <person name="Rast P."/>
            <person name="Oberbeckmann S."/>
            <person name="Bunk B."/>
            <person name="Jeske O."/>
            <person name="Meyerdierks A."/>
            <person name="Storesund J.E."/>
            <person name="Kallscheuer N."/>
            <person name="Luecker S."/>
            <person name="Lage O.M."/>
            <person name="Pohl T."/>
            <person name="Merkel B.J."/>
            <person name="Hornburger P."/>
            <person name="Mueller R.-W."/>
            <person name="Bruemmer F."/>
            <person name="Labrenz M."/>
            <person name="Spormann A.M."/>
            <person name="Op Den Camp H."/>
            <person name="Overmann J."/>
            <person name="Amann R."/>
            <person name="Jetten M.S.M."/>
            <person name="Mascher T."/>
            <person name="Medema M.H."/>
            <person name="Devos D.P."/>
            <person name="Kaster A.-K."/>
            <person name="Ovreas L."/>
            <person name="Rohde M."/>
            <person name="Galperin M.Y."/>
            <person name="Jogler C."/>
        </authorList>
    </citation>
    <scope>NUCLEOTIDE SEQUENCE [LARGE SCALE GENOMIC DNA]</scope>
    <source>
        <strain evidence="4 5">Poly59</strain>
    </source>
</reference>
<dbReference type="EMBL" id="SJPX01000001">
    <property type="protein sequence ID" value="TWU57587.1"/>
    <property type="molecule type" value="Genomic_DNA"/>
</dbReference>
<dbReference type="SUPFAM" id="SSF50998">
    <property type="entry name" value="Quinoprotein alcohol dehydrogenase-like"/>
    <property type="match status" value="2"/>
</dbReference>
<feature type="region of interest" description="Disordered" evidence="1">
    <location>
        <begin position="40"/>
        <end position="59"/>
    </location>
</feature>
<dbReference type="RefSeq" id="WP_146532464.1">
    <property type="nucleotide sequence ID" value="NZ_SJPX01000001.1"/>
</dbReference>
<name>A0A5C6FAN3_9BACT</name>
<gene>
    <name evidence="4" type="primary">bamB_2</name>
    <name evidence="4" type="ORF">Poly59_04940</name>
</gene>
<dbReference type="InterPro" id="IPR015943">
    <property type="entry name" value="WD40/YVTN_repeat-like_dom_sf"/>
</dbReference>
<dbReference type="PANTHER" id="PTHR34512:SF30">
    <property type="entry name" value="OUTER MEMBRANE PROTEIN ASSEMBLY FACTOR BAMB"/>
    <property type="match status" value="1"/>
</dbReference>
<feature type="signal peptide" evidence="2">
    <location>
        <begin position="1"/>
        <end position="35"/>
    </location>
</feature>
<dbReference type="OrthoDB" id="256225at2"/>
<dbReference type="Gene3D" id="2.130.10.10">
    <property type="entry name" value="YVTN repeat-like/Quinoprotein amine dehydrogenase"/>
    <property type="match status" value="2"/>
</dbReference>
<feature type="chain" id="PRO_5023077755" evidence="2">
    <location>
        <begin position="36"/>
        <end position="388"/>
    </location>
</feature>
<dbReference type="Proteomes" id="UP000317977">
    <property type="component" value="Unassembled WGS sequence"/>
</dbReference>
<keyword evidence="5" id="KW-1185">Reference proteome</keyword>
<evidence type="ECO:0000313" key="5">
    <source>
        <dbReference type="Proteomes" id="UP000317977"/>
    </source>
</evidence>
<feature type="domain" description="Pyrrolo-quinoline quinone repeat" evidence="3">
    <location>
        <begin position="94"/>
        <end position="230"/>
    </location>
</feature>
<dbReference type="InterPro" id="IPR002372">
    <property type="entry name" value="PQQ_rpt_dom"/>
</dbReference>
<dbReference type="AlphaFoldDB" id="A0A5C6FAN3"/>
<sequence length="388" mass="42041" precursor="true">MPRLTANARMFRPSVRMVGLSAAFLAVTMAIPSIAAETNNSNDWPLPRGDAQSTGSTTMDVPDDLKVRWEFKADEAIEVTPVIAGGKVFFGDVMGKLYAVDQSSGKEVWSHDYDTGFIAAPAVSGSKLVVGDIDGNLYAIDAATGKEIWKQQTEGEISGAAAFFGDQVLVTSQDGKLYCFRLDDGAPQWTYQTDDQIRCSPTVAGDRTFLGGCDGRLHIVDLNTGKAIGEPLPLDGPTGSTAAVRGDKAFLPIMDGAVFAFDWKNAKQLWRYEDDELQQEYRSSAAVGEKLVILSSQRKQVDAISIETGKRVWRHSLKRRADASPVIAGNDVFIAATDGRLVRLSLADGTNEKWSYEIRGSFLAAPAIANHMLFITDEDGVVRCFAGN</sequence>
<feature type="domain" description="Pyrrolo-quinoline quinone repeat" evidence="3">
    <location>
        <begin position="234"/>
        <end position="384"/>
    </location>
</feature>
<keyword evidence="2" id="KW-0732">Signal</keyword>
<evidence type="ECO:0000256" key="1">
    <source>
        <dbReference type="SAM" id="MobiDB-lite"/>
    </source>
</evidence>
<dbReference type="InterPro" id="IPR011047">
    <property type="entry name" value="Quinoprotein_ADH-like_sf"/>
</dbReference>
<accession>A0A5C6FAN3</accession>
<dbReference type="Pfam" id="PF13360">
    <property type="entry name" value="PQQ_2"/>
    <property type="match status" value="2"/>
</dbReference>
<organism evidence="4 5">
    <name type="scientific">Rubripirellula reticaptiva</name>
    <dbReference type="NCBI Taxonomy" id="2528013"/>
    <lineage>
        <taxon>Bacteria</taxon>
        <taxon>Pseudomonadati</taxon>
        <taxon>Planctomycetota</taxon>
        <taxon>Planctomycetia</taxon>
        <taxon>Pirellulales</taxon>
        <taxon>Pirellulaceae</taxon>
        <taxon>Rubripirellula</taxon>
    </lineage>
</organism>
<dbReference type="SMART" id="SM00564">
    <property type="entry name" value="PQQ"/>
    <property type="match status" value="7"/>
</dbReference>
<proteinExistence type="predicted"/>